<dbReference type="GeneID" id="62696473"/>
<dbReference type="PANTHER" id="PTHR43434">
    <property type="entry name" value="PHOSPHOGLYCOLATE PHOSPHATASE"/>
    <property type="match status" value="1"/>
</dbReference>
<comment type="caution">
    <text evidence="1">The sequence shown here is derived from an EMBL/GenBank/DDBJ whole genome shotgun (WGS) entry which is preliminary data.</text>
</comment>
<dbReference type="SFLD" id="SFLDG01129">
    <property type="entry name" value="C1.5:_HAD__Beta-PGM__Phosphata"/>
    <property type="match status" value="1"/>
</dbReference>
<dbReference type="InterPro" id="IPR023198">
    <property type="entry name" value="PGP-like_dom2"/>
</dbReference>
<dbReference type="InterPro" id="IPR006439">
    <property type="entry name" value="HAD-SF_hydro_IA"/>
</dbReference>
<dbReference type="InterPro" id="IPR050155">
    <property type="entry name" value="HAD-like_hydrolase_sf"/>
</dbReference>
<dbReference type="AlphaFoldDB" id="A0A844F519"/>
<dbReference type="Pfam" id="PF13419">
    <property type="entry name" value="HAD_2"/>
    <property type="match status" value="1"/>
</dbReference>
<protein>
    <submittedName>
        <fullName evidence="1">HAD family hydrolase</fullName>
    </submittedName>
</protein>
<dbReference type="EMBL" id="VUMB01000006">
    <property type="protein sequence ID" value="MSS39556.1"/>
    <property type="molecule type" value="Genomic_DNA"/>
</dbReference>
<keyword evidence="1" id="KW-0378">Hydrolase</keyword>
<dbReference type="PANTHER" id="PTHR43434:SF26">
    <property type="entry name" value="PYROPHOSPHATASE PPAX"/>
    <property type="match status" value="1"/>
</dbReference>
<dbReference type="NCBIfam" id="TIGR01549">
    <property type="entry name" value="HAD-SF-IA-v1"/>
    <property type="match status" value="1"/>
</dbReference>
<evidence type="ECO:0000313" key="2">
    <source>
        <dbReference type="Proteomes" id="UP000462363"/>
    </source>
</evidence>
<dbReference type="Gene3D" id="1.10.150.240">
    <property type="entry name" value="Putative phosphatase, domain 2"/>
    <property type="match status" value="1"/>
</dbReference>
<dbReference type="InterPro" id="IPR023214">
    <property type="entry name" value="HAD_sf"/>
</dbReference>
<dbReference type="GO" id="GO:0006281">
    <property type="term" value="P:DNA repair"/>
    <property type="evidence" value="ECO:0007669"/>
    <property type="project" value="TreeGrafter"/>
</dbReference>
<dbReference type="GO" id="GO:0008967">
    <property type="term" value="F:phosphoglycolate phosphatase activity"/>
    <property type="evidence" value="ECO:0007669"/>
    <property type="project" value="TreeGrafter"/>
</dbReference>
<dbReference type="InterPro" id="IPR041492">
    <property type="entry name" value="HAD_2"/>
</dbReference>
<evidence type="ECO:0000313" key="1">
    <source>
        <dbReference type="EMBL" id="MSS39556.1"/>
    </source>
</evidence>
<dbReference type="RefSeq" id="WP_004607046.1">
    <property type="nucleotide sequence ID" value="NZ_AP024846.1"/>
</dbReference>
<organism evidence="1 2">
    <name type="scientific">Clostridium scindens (strain JCM 10418 / VPI 12708)</name>
    <dbReference type="NCBI Taxonomy" id="29347"/>
    <lineage>
        <taxon>Bacteria</taxon>
        <taxon>Bacillati</taxon>
        <taxon>Bacillota</taxon>
        <taxon>Clostridia</taxon>
        <taxon>Lachnospirales</taxon>
        <taxon>Lachnospiraceae</taxon>
    </lineage>
</organism>
<dbReference type="SUPFAM" id="SSF56784">
    <property type="entry name" value="HAD-like"/>
    <property type="match status" value="1"/>
</dbReference>
<reference evidence="1 2" key="1">
    <citation type="submission" date="2019-08" db="EMBL/GenBank/DDBJ databases">
        <title>In-depth cultivation of the pig gut microbiome towards novel bacterial diversity and tailored functional studies.</title>
        <authorList>
            <person name="Wylensek D."/>
            <person name="Hitch T.C.A."/>
            <person name="Clavel T."/>
        </authorList>
    </citation>
    <scope>NUCLEOTIDE SEQUENCE [LARGE SCALE GENOMIC DNA]</scope>
    <source>
        <strain evidence="1 2">BL-389-WT-3D</strain>
    </source>
</reference>
<dbReference type="PRINTS" id="PR00413">
    <property type="entry name" value="HADHALOGNASE"/>
</dbReference>
<gene>
    <name evidence="1" type="ORF">FYJ37_04065</name>
</gene>
<dbReference type="Gene3D" id="3.40.50.1000">
    <property type="entry name" value="HAD superfamily/HAD-like"/>
    <property type="match status" value="1"/>
</dbReference>
<dbReference type="SFLD" id="SFLDS00003">
    <property type="entry name" value="Haloacid_Dehalogenase"/>
    <property type="match status" value="1"/>
</dbReference>
<dbReference type="GO" id="GO:0005829">
    <property type="term" value="C:cytosol"/>
    <property type="evidence" value="ECO:0007669"/>
    <property type="project" value="TreeGrafter"/>
</dbReference>
<dbReference type="InterPro" id="IPR036412">
    <property type="entry name" value="HAD-like_sf"/>
</dbReference>
<name>A0A844F519_CLOSV</name>
<dbReference type="Proteomes" id="UP000462363">
    <property type="component" value="Unassembled WGS sequence"/>
</dbReference>
<accession>A0A844F519</accession>
<proteinExistence type="predicted"/>
<sequence length="206" mass="23090">MPYSTIIFDIDGTLTDSAPAILYSLRNALLATIGKDYSYEELHSALAAPSYITLQKFAGDRWKEAAHIGQTYYMEALNKVSLFPNMEKTIFNLHKKGTRLGIVTSKTRIQLGRSFVNYSIYPCFEHIICEDDTPFHKPDPRPLLECINRFHANPTSTLFIGDTFSDSECAHHAGIDFGLASWGCQDSASIKTDVVLNSPEDLLKYV</sequence>